<dbReference type="Gene3D" id="1.20.1250.20">
    <property type="entry name" value="MFS general substrate transporter like domains"/>
    <property type="match status" value="1"/>
</dbReference>
<feature type="transmembrane region" description="Helical" evidence="5">
    <location>
        <begin position="82"/>
        <end position="102"/>
    </location>
</feature>
<feature type="transmembrane region" description="Helical" evidence="5">
    <location>
        <begin position="213"/>
        <end position="231"/>
    </location>
</feature>
<comment type="caution">
    <text evidence="7">The sequence shown here is derived from an EMBL/GenBank/DDBJ whole genome shotgun (WGS) entry which is preliminary data.</text>
</comment>
<dbReference type="GO" id="GO:0022857">
    <property type="term" value="F:transmembrane transporter activity"/>
    <property type="evidence" value="ECO:0007669"/>
    <property type="project" value="InterPro"/>
</dbReference>
<feature type="transmembrane region" description="Helical" evidence="5">
    <location>
        <begin position="237"/>
        <end position="257"/>
    </location>
</feature>
<evidence type="ECO:0000256" key="2">
    <source>
        <dbReference type="ARBA" id="ARBA00022692"/>
    </source>
</evidence>
<feature type="transmembrane region" description="Helical" evidence="5">
    <location>
        <begin position="122"/>
        <end position="141"/>
    </location>
</feature>
<sequence length="553" mass="61043">MAFGILQDTHMELVPGTGKSFFMLSSNTAAMNDQSDIPREYEQVPREYLKHGTGRLSHVLLVPQPSDSPNDPLNWSIWKKDAVLVIVGLSAAVVGAFGPMLSPGFVQIAGELHISVNTLSQATAWLILTIGLSLFLANPVAKVLGRRPVFIVAVVIMFATSIWGALAKDYDSFLASRIVSGFGMAPYEVLVQCTIGDLYFVHQRATRIAAWNLFLLCGIAGGSLISGYIIQDIGWKWTFGICAILFGIFCFLVILFVPETAYIRPPVQSRFPIAAQATDSEKIDIGVGQKEVSSSPPATMEEKHRYLQTIRFSTGNRYSDAPFWKILIRPVVIFWYPAVLWAFLVYGTTLTWIVVFSVVNASIFTVAPYNFTVSQVGLISLSPFVMTIIGEVVAGPLNDYICLALTKRNHGIYEPEFRLVLMFPVLILGVVGFFGFGACVHYQTHWIGPVLTFGFANMSMAFASGCVFGYVIDSYEDLSEEAFVAINARNLLTFGLTYFVNDWLEKDGVLAVFNVLGGVFIAVTMLTVPLWVFGKRIRSAVARNEPLTKFMKD</sequence>
<feature type="transmembrane region" description="Helical" evidence="5">
    <location>
        <begin position="350"/>
        <end position="369"/>
    </location>
</feature>
<name>A0A8T9CE54_9HELO</name>
<dbReference type="PANTHER" id="PTHR23502">
    <property type="entry name" value="MAJOR FACILITATOR SUPERFAMILY"/>
    <property type="match status" value="1"/>
</dbReference>
<keyword evidence="8" id="KW-1185">Reference proteome</keyword>
<evidence type="ECO:0000256" key="4">
    <source>
        <dbReference type="ARBA" id="ARBA00023136"/>
    </source>
</evidence>
<evidence type="ECO:0000313" key="7">
    <source>
        <dbReference type="EMBL" id="TVY84075.1"/>
    </source>
</evidence>
<feature type="domain" description="Major facilitator superfamily (MFS) profile" evidence="6">
    <location>
        <begin position="83"/>
        <end position="553"/>
    </location>
</feature>
<organism evidence="7 8">
    <name type="scientific">Lachnellula suecica</name>
    <dbReference type="NCBI Taxonomy" id="602035"/>
    <lineage>
        <taxon>Eukaryota</taxon>
        <taxon>Fungi</taxon>
        <taxon>Dikarya</taxon>
        <taxon>Ascomycota</taxon>
        <taxon>Pezizomycotina</taxon>
        <taxon>Leotiomycetes</taxon>
        <taxon>Helotiales</taxon>
        <taxon>Lachnaceae</taxon>
        <taxon>Lachnellula</taxon>
    </lineage>
</organism>
<feature type="transmembrane region" description="Helical" evidence="5">
    <location>
        <begin position="450"/>
        <end position="472"/>
    </location>
</feature>
<dbReference type="InterPro" id="IPR020846">
    <property type="entry name" value="MFS_dom"/>
</dbReference>
<evidence type="ECO:0000313" key="8">
    <source>
        <dbReference type="Proteomes" id="UP000469558"/>
    </source>
</evidence>
<feature type="transmembrane region" description="Helical" evidence="5">
    <location>
        <begin position="509"/>
        <end position="533"/>
    </location>
</feature>
<feature type="transmembrane region" description="Helical" evidence="5">
    <location>
        <begin position="178"/>
        <end position="201"/>
    </location>
</feature>
<evidence type="ECO:0000259" key="6">
    <source>
        <dbReference type="PROSITE" id="PS50850"/>
    </source>
</evidence>
<dbReference type="PANTHER" id="PTHR23502:SF4">
    <property type="entry name" value="MAJOR FACILITATOR SUPERFAMILY (MFS) PROFILE DOMAIN-CONTAINING PROTEIN-RELATED"/>
    <property type="match status" value="1"/>
</dbReference>
<dbReference type="InterPro" id="IPR036259">
    <property type="entry name" value="MFS_trans_sf"/>
</dbReference>
<feature type="transmembrane region" description="Helical" evidence="5">
    <location>
        <begin position="326"/>
        <end position="344"/>
    </location>
</feature>
<comment type="subcellular location">
    <subcellularLocation>
        <location evidence="1">Membrane</location>
        <topology evidence="1">Multi-pass membrane protein</topology>
    </subcellularLocation>
</comment>
<accession>A0A8T9CE54</accession>
<evidence type="ECO:0000256" key="5">
    <source>
        <dbReference type="SAM" id="Phobius"/>
    </source>
</evidence>
<gene>
    <name evidence="7" type="ORF">LSUE1_G000815</name>
</gene>
<evidence type="ECO:0000256" key="3">
    <source>
        <dbReference type="ARBA" id="ARBA00022989"/>
    </source>
</evidence>
<dbReference type="Pfam" id="PF07690">
    <property type="entry name" value="MFS_1"/>
    <property type="match status" value="1"/>
</dbReference>
<evidence type="ECO:0000256" key="1">
    <source>
        <dbReference type="ARBA" id="ARBA00004141"/>
    </source>
</evidence>
<reference evidence="7 8" key="1">
    <citation type="submission" date="2018-05" db="EMBL/GenBank/DDBJ databases">
        <title>Genome sequencing and assembly of the regulated plant pathogen Lachnellula willkommii and related sister species for the development of diagnostic species identification markers.</title>
        <authorList>
            <person name="Giroux E."/>
            <person name="Bilodeau G."/>
        </authorList>
    </citation>
    <scope>NUCLEOTIDE SEQUENCE [LARGE SCALE GENOMIC DNA]</scope>
    <source>
        <strain evidence="7 8">CBS 268.59</strain>
    </source>
</reference>
<dbReference type="OrthoDB" id="2585655at2759"/>
<dbReference type="AlphaFoldDB" id="A0A8T9CE54"/>
<dbReference type="EMBL" id="QGMK01000121">
    <property type="protein sequence ID" value="TVY84075.1"/>
    <property type="molecule type" value="Genomic_DNA"/>
</dbReference>
<feature type="transmembrane region" description="Helical" evidence="5">
    <location>
        <begin position="148"/>
        <end position="166"/>
    </location>
</feature>
<feature type="transmembrane region" description="Helical" evidence="5">
    <location>
        <begin position="417"/>
        <end position="438"/>
    </location>
</feature>
<proteinExistence type="predicted"/>
<protein>
    <submittedName>
        <fullName evidence="7">Putative MFS-type transporter</fullName>
    </submittedName>
</protein>
<keyword evidence="3 5" id="KW-1133">Transmembrane helix</keyword>
<dbReference type="PROSITE" id="PS50850">
    <property type="entry name" value="MFS"/>
    <property type="match status" value="1"/>
</dbReference>
<keyword evidence="4 5" id="KW-0472">Membrane</keyword>
<dbReference type="Proteomes" id="UP000469558">
    <property type="component" value="Unassembled WGS sequence"/>
</dbReference>
<feature type="transmembrane region" description="Helical" evidence="5">
    <location>
        <begin position="376"/>
        <end position="397"/>
    </location>
</feature>
<dbReference type="GO" id="GO:0005886">
    <property type="term" value="C:plasma membrane"/>
    <property type="evidence" value="ECO:0007669"/>
    <property type="project" value="TreeGrafter"/>
</dbReference>
<keyword evidence="2 5" id="KW-0812">Transmembrane</keyword>
<dbReference type="SUPFAM" id="SSF103473">
    <property type="entry name" value="MFS general substrate transporter"/>
    <property type="match status" value="1"/>
</dbReference>
<dbReference type="InterPro" id="IPR011701">
    <property type="entry name" value="MFS"/>
</dbReference>